<dbReference type="RefSeq" id="XP_028986378.1">
    <property type="nucleotide sequence ID" value="XM_029130545.3"/>
</dbReference>
<protein>
    <submittedName>
        <fullName evidence="4">Uncharacterized protein LOC114843729</fullName>
    </submittedName>
</protein>
<feature type="region of interest" description="Disordered" evidence="1">
    <location>
        <begin position="54"/>
        <end position="167"/>
    </location>
</feature>
<dbReference type="GeneID" id="114843729"/>
<keyword evidence="2" id="KW-0732">Signal</keyword>
<dbReference type="AlphaFoldDB" id="A0A6P7KV68"/>
<dbReference type="KEGG" id="bspl:114843729"/>
<evidence type="ECO:0000256" key="1">
    <source>
        <dbReference type="SAM" id="MobiDB-lite"/>
    </source>
</evidence>
<proteinExistence type="predicted"/>
<dbReference type="OrthoDB" id="8546171at2759"/>
<feature type="chain" id="PRO_5028085457" evidence="2">
    <location>
        <begin position="20"/>
        <end position="265"/>
    </location>
</feature>
<feature type="compositionally biased region" description="Polar residues" evidence="1">
    <location>
        <begin position="98"/>
        <end position="117"/>
    </location>
</feature>
<accession>A0A6P7KV68</accession>
<feature type="signal peptide" evidence="2">
    <location>
        <begin position="1"/>
        <end position="19"/>
    </location>
</feature>
<evidence type="ECO:0000313" key="4">
    <source>
        <dbReference type="RefSeq" id="XP_028986378.1"/>
    </source>
</evidence>
<dbReference type="Proteomes" id="UP000515150">
    <property type="component" value="Chromosome 16"/>
</dbReference>
<evidence type="ECO:0000256" key="2">
    <source>
        <dbReference type="SAM" id="SignalP"/>
    </source>
</evidence>
<organism evidence="3 4">
    <name type="scientific">Betta splendens</name>
    <name type="common">Siamese fighting fish</name>
    <dbReference type="NCBI Taxonomy" id="158456"/>
    <lineage>
        <taxon>Eukaryota</taxon>
        <taxon>Metazoa</taxon>
        <taxon>Chordata</taxon>
        <taxon>Craniata</taxon>
        <taxon>Vertebrata</taxon>
        <taxon>Euteleostomi</taxon>
        <taxon>Actinopterygii</taxon>
        <taxon>Neopterygii</taxon>
        <taxon>Teleostei</taxon>
        <taxon>Neoteleostei</taxon>
        <taxon>Acanthomorphata</taxon>
        <taxon>Anabantaria</taxon>
        <taxon>Anabantiformes</taxon>
        <taxon>Anabantoidei</taxon>
        <taxon>Osphronemidae</taxon>
        <taxon>Betta</taxon>
    </lineage>
</organism>
<keyword evidence="3" id="KW-1185">Reference proteome</keyword>
<evidence type="ECO:0000313" key="3">
    <source>
        <dbReference type="Proteomes" id="UP000515150"/>
    </source>
</evidence>
<gene>
    <name evidence="4" type="primary">LOC114843729</name>
</gene>
<name>A0A6P7KV68_BETSP</name>
<reference evidence="4" key="1">
    <citation type="submission" date="2025-08" db="UniProtKB">
        <authorList>
            <consortium name="RefSeq"/>
        </authorList>
    </citation>
    <scope>IDENTIFICATION</scope>
</reference>
<dbReference type="InParanoid" id="A0A6P7KV68"/>
<sequence>MRVPLVVLLSTVMLHSVSAGGVYCAKTARARAAALGLAYPGLHGAPDLHGPAHNGLHPRPHPYKHAGPEPAGFGPDMSYYNQRYPGVKQSHSEHKQAQPWNSESPFHQNRDTYSPVQSEYAAGPRGLPVSNLGSDSEQVQHVDPRAWAPSSGQPAPMNGQPQGHTEPLPFVYGVPNRRAPVLTALPLTHGVYQRGPARHDFGGDDPVLGSYPFPIQPYAAVAGTPPLFPGWWRVWFPPQPVPMLHRNPDVGPVNPFFRPVINRHQ</sequence>